<reference evidence="7 8" key="1">
    <citation type="submission" date="2024-11" db="EMBL/GenBank/DDBJ databases">
        <title>Using genomics to understand microbial adaptation to soil warming.</title>
        <authorList>
            <person name="Deangelis K.M. PhD."/>
        </authorList>
    </citation>
    <scope>NUCLEOTIDE SEQUENCE [LARGE SCALE GENOMIC DNA]</scope>
    <source>
        <strain evidence="7 8">GAS97</strain>
    </source>
</reference>
<dbReference type="InterPro" id="IPR000524">
    <property type="entry name" value="Tscrpt_reg_HTH_GntR"/>
</dbReference>
<dbReference type="Pfam" id="PF07729">
    <property type="entry name" value="FCD"/>
    <property type="match status" value="1"/>
</dbReference>
<dbReference type="Proteomes" id="UP001620514">
    <property type="component" value="Unassembled WGS sequence"/>
</dbReference>
<dbReference type="SMART" id="SM00345">
    <property type="entry name" value="HTH_GNTR"/>
    <property type="match status" value="1"/>
</dbReference>
<keyword evidence="1" id="KW-0805">Transcription regulation</keyword>
<evidence type="ECO:0000256" key="3">
    <source>
        <dbReference type="ARBA" id="ARBA00023163"/>
    </source>
</evidence>
<organism evidence="7 8">
    <name type="scientific">Caballeronia udeis</name>
    <dbReference type="NCBI Taxonomy" id="1232866"/>
    <lineage>
        <taxon>Bacteria</taxon>
        <taxon>Pseudomonadati</taxon>
        <taxon>Pseudomonadota</taxon>
        <taxon>Betaproteobacteria</taxon>
        <taxon>Burkholderiales</taxon>
        <taxon>Burkholderiaceae</taxon>
        <taxon>Caballeronia</taxon>
    </lineage>
</organism>
<evidence type="ECO:0000256" key="4">
    <source>
        <dbReference type="SAM" id="MobiDB-lite"/>
    </source>
</evidence>
<dbReference type="Pfam" id="PF00392">
    <property type="entry name" value="GntR"/>
    <property type="match status" value="1"/>
</dbReference>
<sequence>MILAASPCGPATPFSATGPRTMNKNPATETNGRAPHLVPGTTQAPGDETPDLAGDAYRALLDMIQRGGLPTETPLQERTLAATLGMSRTPVREAMSRLIGGGFAMRTPRGQLIVKEPTLRQYLEIFQIRMLLEGEAAAAAATRLETERARAVMAQVQALLSAGSSSVEENHRVDNLVHDTIAAASGNQMLAQSIHDLRIKARCFDQNGTSERFEPGCREHIAILQAIVDRNPDAAREAMRQHLDTVRVGLVTRHTHL</sequence>
<evidence type="ECO:0000313" key="7">
    <source>
        <dbReference type="EMBL" id="MFK4444938.1"/>
    </source>
</evidence>
<evidence type="ECO:0000313" key="8">
    <source>
        <dbReference type="Proteomes" id="UP001620514"/>
    </source>
</evidence>
<feature type="domain" description="GntR C-terminal" evidence="6">
    <location>
        <begin position="124"/>
        <end position="245"/>
    </location>
</feature>
<comment type="caution">
    <text evidence="7">The sequence shown here is derived from an EMBL/GenBank/DDBJ whole genome shotgun (WGS) entry which is preliminary data.</text>
</comment>
<keyword evidence="3" id="KW-0804">Transcription</keyword>
<evidence type="ECO:0000259" key="6">
    <source>
        <dbReference type="SMART" id="SM00895"/>
    </source>
</evidence>
<dbReference type="InterPro" id="IPR008920">
    <property type="entry name" value="TF_FadR/GntR_C"/>
</dbReference>
<dbReference type="InterPro" id="IPR036390">
    <property type="entry name" value="WH_DNA-bd_sf"/>
</dbReference>
<dbReference type="GO" id="GO:0003677">
    <property type="term" value="F:DNA binding"/>
    <property type="evidence" value="ECO:0007669"/>
    <property type="project" value="UniProtKB-KW"/>
</dbReference>
<keyword evidence="8" id="KW-1185">Reference proteome</keyword>
<dbReference type="InterPro" id="IPR011711">
    <property type="entry name" value="GntR_C"/>
</dbReference>
<dbReference type="EMBL" id="JBIYDN010000016">
    <property type="protein sequence ID" value="MFK4444938.1"/>
    <property type="molecule type" value="Genomic_DNA"/>
</dbReference>
<dbReference type="SMART" id="SM00895">
    <property type="entry name" value="FCD"/>
    <property type="match status" value="1"/>
</dbReference>
<protein>
    <submittedName>
        <fullName evidence="7">DNA-binding GntR family transcriptional regulator</fullName>
    </submittedName>
</protein>
<dbReference type="InterPro" id="IPR036388">
    <property type="entry name" value="WH-like_DNA-bd_sf"/>
</dbReference>
<dbReference type="PANTHER" id="PTHR43537">
    <property type="entry name" value="TRANSCRIPTIONAL REGULATOR, GNTR FAMILY"/>
    <property type="match status" value="1"/>
</dbReference>
<keyword evidence="2 7" id="KW-0238">DNA-binding</keyword>
<dbReference type="Gene3D" id="1.20.120.530">
    <property type="entry name" value="GntR ligand-binding domain-like"/>
    <property type="match status" value="1"/>
</dbReference>
<name>A0ABW8MMM0_9BURK</name>
<feature type="compositionally biased region" description="Polar residues" evidence="4">
    <location>
        <begin position="14"/>
        <end position="31"/>
    </location>
</feature>
<gene>
    <name evidence="7" type="ORF">ABH943_004960</name>
</gene>
<evidence type="ECO:0000256" key="2">
    <source>
        <dbReference type="ARBA" id="ARBA00023125"/>
    </source>
</evidence>
<evidence type="ECO:0000259" key="5">
    <source>
        <dbReference type="SMART" id="SM00345"/>
    </source>
</evidence>
<dbReference type="SUPFAM" id="SSF48008">
    <property type="entry name" value="GntR ligand-binding domain-like"/>
    <property type="match status" value="1"/>
</dbReference>
<feature type="region of interest" description="Disordered" evidence="4">
    <location>
        <begin position="1"/>
        <end position="49"/>
    </location>
</feature>
<dbReference type="PANTHER" id="PTHR43537:SF24">
    <property type="entry name" value="GLUCONATE OPERON TRANSCRIPTIONAL REPRESSOR"/>
    <property type="match status" value="1"/>
</dbReference>
<dbReference type="SUPFAM" id="SSF46785">
    <property type="entry name" value="Winged helix' DNA-binding domain"/>
    <property type="match status" value="1"/>
</dbReference>
<dbReference type="Gene3D" id="1.10.10.10">
    <property type="entry name" value="Winged helix-like DNA-binding domain superfamily/Winged helix DNA-binding domain"/>
    <property type="match status" value="1"/>
</dbReference>
<evidence type="ECO:0000256" key="1">
    <source>
        <dbReference type="ARBA" id="ARBA00023015"/>
    </source>
</evidence>
<proteinExistence type="predicted"/>
<feature type="domain" description="HTH gntR-type" evidence="5">
    <location>
        <begin position="56"/>
        <end position="114"/>
    </location>
</feature>
<accession>A0ABW8MMM0</accession>